<dbReference type="InterPro" id="IPR001452">
    <property type="entry name" value="SH3_domain"/>
</dbReference>
<dbReference type="SMART" id="SM00326">
    <property type="entry name" value="SH3"/>
    <property type="match status" value="1"/>
</dbReference>
<feature type="region of interest" description="Disordered" evidence="3">
    <location>
        <begin position="176"/>
        <end position="203"/>
    </location>
</feature>
<feature type="region of interest" description="Disordered" evidence="3">
    <location>
        <begin position="344"/>
        <end position="367"/>
    </location>
</feature>
<keyword evidence="7" id="KW-1185">Reference proteome</keyword>
<dbReference type="CDD" id="cd11854">
    <property type="entry name" value="SH3_Fus1p"/>
    <property type="match status" value="1"/>
</dbReference>
<dbReference type="InterPro" id="IPR035521">
    <property type="entry name" value="Fus1_SH3"/>
</dbReference>
<evidence type="ECO:0000256" key="2">
    <source>
        <dbReference type="PROSITE-ProRule" id="PRU00192"/>
    </source>
</evidence>
<dbReference type="STRING" id="231916.A0A409VIV5"/>
<reference evidence="6 7" key="1">
    <citation type="journal article" date="2018" name="Evol. Lett.">
        <title>Horizontal gene cluster transfer increased hallucinogenic mushroom diversity.</title>
        <authorList>
            <person name="Reynolds H.T."/>
            <person name="Vijayakumar V."/>
            <person name="Gluck-Thaler E."/>
            <person name="Korotkin H.B."/>
            <person name="Matheny P.B."/>
            <person name="Slot J.C."/>
        </authorList>
    </citation>
    <scope>NUCLEOTIDE SEQUENCE [LARGE SCALE GENOMIC DNA]</scope>
    <source>
        <strain evidence="6 7">SRW20</strain>
    </source>
</reference>
<feature type="transmembrane region" description="Helical" evidence="4">
    <location>
        <begin position="139"/>
        <end position="161"/>
    </location>
</feature>
<keyword evidence="4" id="KW-1133">Transmembrane helix</keyword>
<feature type="domain" description="SH3" evidence="5">
    <location>
        <begin position="272"/>
        <end position="332"/>
    </location>
</feature>
<dbReference type="Pfam" id="PF00018">
    <property type="entry name" value="SH3_1"/>
    <property type="match status" value="1"/>
</dbReference>
<sequence length="367" mass="38478">MHSKRLRRRRLHAERAPERRDIVESEFGGNGGNFVNVPVGGFTLTGPITLTIISTLPSSSTTTTSTSASSTVQTITTSSTSTTPLTTSNVTSQTPLTSPSSFSPASTPVPSVILPPMTSTGVSEQMNANSDLSTTKVPAGGIAGIVIGCLVLLGLVLFFLLRARSRRSRRKLRNTWTRNGPVGISSTSFEPKPFVGDAVPPNTSPEMRFAPPTTPRPFQSDPLSVTIPSANAMPMPPATYNNGDDIPQSALSPRASRVLSPTSVYSPTSAALSPSSATVVCTFIVSLPDELAIKVGETVRVLAEYDDGWALCMNASGEQGMVPIECLSRSPLAVVGSLGPSGLLPPMLDRDGRGTRRISSLGPSARS</sequence>
<evidence type="ECO:0000256" key="4">
    <source>
        <dbReference type="SAM" id="Phobius"/>
    </source>
</evidence>
<dbReference type="InterPro" id="IPR036028">
    <property type="entry name" value="SH3-like_dom_sf"/>
</dbReference>
<organism evidence="6 7">
    <name type="scientific">Gymnopilus dilepis</name>
    <dbReference type="NCBI Taxonomy" id="231916"/>
    <lineage>
        <taxon>Eukaryota</taxon>
        <taxon>Fungi</taxon>
        <taxon>Dikarya</taxon>
        <taxon>Basidiomycota</taxon>
        <taxon>Agaricomycotina</taxon>
        <taxon>Agaricomycetes</taxon>
        <taxon>Agaricomycetidae</taxon>
        <taxon>Agaricales</taxon>
        <taxon>Agaricineae</taxon>
        <taxon>Hymenogastraceae</taxon>
        <taxon>Gymnopilus</taxon>
    </lineage>
</organism>
<proteinExistence type="predicted"/>
<keyword evidence="4" id="KW-0472">Membrane</keyword>
<accession>A0A409VIV5</accession>
<dbReference type="OrthoDB" id="5340910at2759"/>
<dbReference type="EMBL" id="NHYE01005636">
    <property type="protein sequence ID" value="PPQ66188.1"/>
    <property type="molecule type" value="Genomic_DNA"/>
</dbReference>
<evidence type="ECO:0000259" key="5">
    <source>
        <dbReference type="PROSITE" id="PS50002"/>
    </source>
</evidence>
<dbReference type="InParanoid" id="A0A409VIV5"/>
<evidence type="ECO:0000256" key="3">
    <source>
        <dbReference type="SAM" id="MobiDB-lite"/>
    </source>
</evidence>
<dbReference type="PROSITE" id="PS50002">
    <property type="entry name" value="SH3"/>
    <property type="match status" value="1"/>
</dbReference>
<feature type="region of interest" description="Disordered" evidence="3">
    <location>
        <begin position="57"/>
        <end position="105"/>
    </location>
</feature>
<keyword evidence="1 2" id="KW-0728">SH3 domain</keyword>
<dbReference type="Proteomes" id="UP000284706">
    <property type="component" value="Unassembled WGS sequence"/>
</dbReference>
<dbReference type="SUPFAM" id="SSF50044">
    <property type="entry name" value="SH3-domain"/>
    <property type="match status" value="1"/>
</dbReference>
<evidence type="ECO:0000256" key="1">
    <source>
        <dbReference type="ARBA" id="ARBA00022443"/>
    </source>
</evidence>
<name>A0A409VIV5_9AGAR</name>
<feature type="compositionally biased region" description="Polar residues" evidence="3">
    <location>
        <begin position="176"/>
        <end position="189"/>
    </location>
</feature>
<feature type="compositionally biased region" description="Polar residues" evidence="3">
    <location>
        <begin position="357"/>
        <end position="367"/>
    </location>
</feature>
<keyword evidence="4" id="KW-0812">Transmembrane</keyword>
<comment type="caution">
    <text evidence="6">The sequence shown here is derived from an EMBL/GenBank/DDBJ whole genome shotgun (WGS) entry which is preliminary data.</text>
</comment>
<gene>
    <name evidence="6" type="ORF">CVT26_011046</name>
</gene>
<evidence type="ECO:0000313" key="7">
    <source>
        <dbReference type="Proteomes" id="UP000284706"/>
    </source>
</evidence>
<dbReference type="Gene3D" id="2.30.30.40">
    <property type="entry name" value="SH3 Domains"/>
    <property type="match status" value="1"/>
</dbReference>
<evidence type="ECO:0000313" key="6">
    <source>
        <dbReference type="EMBL" id="PPQ66188.1"/>
    </source>
</evidence>
<protein>
    <recommendedName>
        <fullName evidence="5">SH3 domain-containing protein</fullName>
    </recommendedName>
</protein>
<dbReference type="AlphaFoldDB" id="A0A409VIV5"/>